<feature type="compositionally biased region" description="Low complexity" evidence="1">
    <location>
        <begin position="245"/>
        <end position="256"/>
    </location>
</feature>
<protein>
    <submittedName>
        <fullName evidence="2">Uncharacterized protein</fullName>
    </submittedName>
</protein>
<evidence type="ECO:0000313" key="3">
    <source>
        <dbReference type="Proteomes" id="UP000796880"/>
    </source>
</evidence>
<evidence type="ECO:0000313" key="2">
    <source>
        <dbReference type="EMBL" id="KAF3434875.1"/>
    </source>
</evidence>
<feature type="compositionally biased region" description="Acidic residues" evidence="1">
    <location>
        <begin position="288"/>
        <end position="313"/>
    </location>
</feature>
<name>A0A8K0GUQ4_9ROSA</name>
<proteinExistence type="predicted"/>
<organism evidence="2 3">
    <name type="scientific">Rhamnella rubrinervis</name>
    <dbReference type="NCBI Taxonomy" id="2594499"/>
    <lineage>
        <taxon>Eukaryota</taxon>
        <taxon>Viridiplantae</taxon>
        <taxon>Streptophyta</taxon>
        <taxon>Embryophyta</taxon>
        <taxon>Tracheophyta</taxon>
        <taxon>Spermatophyta</taxon>
        <taxon>Magnoliopsida</taxon>
        <taxon>eudicotyledons</taxon>
        <taxon>Gunneridae</taxon>
        <taxon>Pentapetalae</taxon>
        <taxon>rosids</taxon>
        <taxon>fabids</taxon>
        <taxon>Rosales</taxon>
        <taxon>Rhamnaceae</taxon>
        <taxon>rhamnoid group</taxon>
        <taxon>Rhamneae</taxon>
        <taxon>Rhamnella</taxon>
    </lineage>
</organism>
<accession>A0A8K0GUQ4</accession>
<dbReference type="AlphaFoldDB" id="A0A8K0GUQ4"/>
<dbReference type="Proteomes" id="UP000796880">
    <property type="component" value="Unassembled WGS sequence"/>
</dbReference>
<reference evidence="2" key="1">
    <citation type="submission" date="2020-03" db="EMBL/GenBank/DDBJ databases">
        <title>A high-quality chromosome-level genome assembly of a woody plant with both climbing and erect habits, Rhamnella rubrinervis.</title>
        <authorList>
            <person name="Lu Z."/>
            <person name="Yang Y."/>
            <person name="Zhu X."/>
            <person name="Sun Y."/>
        </authorList>
    </citation>
    <scope>NUCLEOTIDE SEQUENCE</scope>
    <source>
        <strain evidence="2">BYM</strain>
        <tissue evidence="2">Leaf</tissue>
    </source>
</reference>
<sequence length="359" mass="40188">MIAPPPQIGPSEASSADMRVLLPTTVARSSLHLLPPAPPTEFLLYQYRAKVTREYYQHYGSVTETFSNALCCRGKIKHPSDIRPSFHLPRFHPTSPFSVILRLRSSLRSDSNLLAFKGFSNPYLIPTMESPGSDLAVEEQLYRARATYAEQLAILVRTHRPIEEVRPTNRHGHFFIESTLHLCASNLVKGSGSPQQKNVIRHSSTKTKSLRLYFPKTPSAAHRLAVRNFPARSRKRNLEEEDLLPNRPRNSRVSSSYTQVRLHILEGDDPHEVGLEDEQNALKVTPDPNDDEEDGGQEDMEITSGEDEPDEGDAPPVNQPELPGLNAEPNDSFEEAMRLPSNEESGPGQTSRLTNTARD</sequence>
<comment type="caution">
    <text evidence="2">The sequence shown here is derived from an EMBL/GenBank/DDBJ whole genome shotgun (WGS) entry which is preliminary data.</text>
</comment>
<feature type="region of interest" description="Disordered" evidence="1">
    <location>
        <begin position="281"/>
        <end position="359"/>
    </location>
</feature>
<feature type="region of interest" description="Disordered" evidence="1">
    <location>
        <begin position="237"/>
        <end position="256"/>
    </location>
</feature>
<feature type="compositionally biased region" description="Polar residues" evidence="1">
    <location>
        <begin position="342"/>
        <end position="359"/>
    </location>
</feature>
<gene>
    <name evidence="2" type="ORF">FNV43_RR21962</name>
</gene>
<keyword evidence="3" id="KW-1185">Reference proteome</keyword>
<evidence type="ECO:0000256" key="1">
    <source>
        <dbReference type="SAM" id="MobiDB-lite"/>
    </source>
</evidence>
<dbReference type="EMBL" id="VOIH02000010">
    <property type="protein sequence ID" value="KAF3434875.1"/>
    <property type="molecule type" value="Genomic_DNA"/>
</dbReference>